<sequence>MVDFIAVLKACIPARAALTELKQAETLLPYQALLINLLPLLEAKDSSEIENIITTSDKLFQHAQEDSQADPATKEALRYRTALYDGFIRLKQRPLCT</sequence>
<proteinExistence type="predicted"/>
<organism evidence="2 3">
    <name type="scientific">Paraglaciecola arctica BSs20135</name>
    <dbReference type="NCBI Taxonomy" id="493475"/>
    <lineage>
        <taxon>Bacteria</taxon>
        <taxon>Pseudomonadati</taxon>
        <taxon>Pseudomonadota</taxon>
        <taxon>Gammaproteobacteria</taxon>
        <taxon>Alteromonadales</taxon>
        <taxon>Alteromonadaceae</taxon>
        <taxon>Paraglaciecola</taxon>
    </lineage>
</organism>
<dbReference type="Pfam" id="PF13784">
    <property type="entry name" value="Fic_N"/>
    <property type="match status" value="1"/>
</dbReference>
<dbReference type="STRING" id="493475.GARC_2176"/>
<evidence type="ECO:0000259" key="1">
    <source>
        <dbReference type="Pfam" id="PF13784"/>
    </source>
</evidence>
<keyword evidence="3" id="KW-1185">Reference proteome</keyword>
<comment type="caution">
    <text evidence="2">The sequence shown here is derived from an EMBL/GenBank/DDBJ whole genome shotgun (WGS) entry which is preliminary data.</text>
</comment>
<name>K6YR59_9ALTE</name>
<reference evidence="2 3" key="1">
    <citation type="journal article" date="2017" name="Antonie Van Leeuwenhoek">
        <title>Rhizobium rhizosphaerae sp. nov., a novel species isolated from rice rhizosphere.</title>
        <authorList>
            <person name="Zhao J.J."/>
            <person name="Zhang J."/>
            <person name="Zhang R.J."/>
            <person name="Zhang C.W."/>
            <person name="Yin H.Q."/>
            <person name="Zhang X.X."/>
        </authorList>
    </citation>
    <scope>NUCLEOTIDE SEQUENCE [LARGE SCALE GENOMIC DNA]</scope>
    <source>
        <strain evidence="2 3">BSs20135</strain>
    </source>
</reference>
<feature type="domain" description="Fic/DOC N-terminal" evidence="1">
    <location>
        <begin position="8"/>
        <end position="87"/>
    </location>
</feature>
<evidence type="ECO:0000313" key="2">
    <source>
        <dbReference type="EMBL" id="GAC19143.1"/>
    </source>
</evidence>
<dbReference type="EMBL" id="BAEO01000027">
    <property type="protein sequence ID" value="GAC19143.1"/>
    <property type="molecule type" value="Genomic_DNA"/>
</dbReference>
<evidence type="ECO:0000313" key="3">
    <source>
        <dbReference type="Proteomes" id="UP000006327"/>
    </source>
</evidence>
<accession>K6YR59</accession>
<protein>
    <recommendedName>
        <fullName evidence="1">Fic/DOC N-terminal domain-containing protein</fullName>
    </recommendedName>
</protein>
<dbReference type="eggNOG" id="COG3177">
    <property type="taxonomic scope" value="Bacteria"/>
</dbReference>
<dbReference type="InterPro" id="IPR025758">
    <property type="entry name" value="Fic/DOC_N"/>
</dbReference>
<gene>
    <name evidence="2" type="ORF">GARC_2176</name>
</gene>
<dbReference type="AlphaFoldDB" id="K6YR59"/>
<dbReference type="Proteomes" id="UP000006327">
    <property type="component" value="Unassembled WGS sequence"/>
</dbReference>